<dbReference type="AlphaFoldDB" id="A0A380TL36"/>
<evidence type="ECO:0000256" key="4">
    <source>
        <dbReference type="ARBA" id="ARBA00023125"/>
    </source>
</evidence>
<accession>A0A380TL36</accession>
<keyword evidence="5" id="KW-0804">Transcription</keyword>
<proteinExistence type="predicted"/>
<dbReference type="GO" id="GO:0003677">
    <property type="term" value="F:DNA binding"/>
    <property type="evidence" value="ECO:0007669"/>
    <property type="project" value="UniProtKB-KW"/>
</dbReference>
<evidence type="ECO:0008006" key="7">
    <source>
        <dbReference type="Google" id="ProtNLM"/>
    </source>
</evidence>
<evidence type="ECO:0000313" key="6">
    <source>
        <dbReference type="EMBL" id="SUS08423.1"/>
    </source>
</evidence>
<organism evidence="6">
    <name type="scientific">metagenome</name>
    <dbReference type="NCBI Taxonomy" id="256318"/>
    <lineage>
        <taxon>unclassified sequences</taxon>
        <taxon>metagenomes</taxon>
    </lineage>
</organism>
<keyword evidence="1" id="KW-0678">Repressor</keyword>
<gene>
    <name evidence="6" type="ORF">DF3PB_670014</name>
</gene>
<keyword evidence="4" id="KW-0238">DNA-binding</keyword>
<dbReference type="SUPFAM" id="SSF47598">
    <property type="entry name" value="Ribbon-helix-helix"/>
    <property type="match status" value="1"/>
</dbReference>
<dbReference type="Pfam" id="PF08681">
    <property type="entry name" value="TacA1"/>
    <property type="match status" value="1"/>
</dbReference>
<sequence length="97" mass="10509">MPSAKPSPQRKAARLNLRASSGQETLIREAAAAAGKSVTEFVLDSACDTAEQILADRTRFVVDDAAWARFMDALDRAPATKPRLRELLETPGVLDRG</sequence>
<evidence type="ECO:0000256" key="2">
    <source>
        <dbReference type="ARBA" id="ARBA00022649"/>
    </source>
</evidence>
<dbReference type="PANTHER" id="PTHR35401">
    <property type="entry name" value="COPG FAMILY HELIX-TURN-HELIX PROTEIN-RELATED-RELATED"/>
    <property type="match status" value="1"/>
</dbReference>
<reference evidence="6" key="1">
    <citation type="submission" date="2018-07" db="EMBL/GenBank/DDBJ databases">
        <authorList>
            <person name="Quirk P.G."/>
            <person name="Krulwich T.A."/>
        </authorList>
    </citation>
    <scope>NUCLEOTIDE SEQUENCE</scope>
</reference>
<keyword evidence="2" id="KW-1277">Toxin-antitoxin system</keyword>
<evidence type="ECO:0000256" key="3">
    <source>
        <dbReference type="ARBA" id="ARBA00023015"/>
    </source>
</evidence>
<dbReference type="InterPro" id="IPR010985">
    <property type="entry name" value="Ribbon_hlx_hlx"/>
</dbReference>
<protein>
    <recommendedName>
        <fullName evidence="7">DUF1778 domain-containing protein</fullName>
    </recommendedName>
</protein>
<dbReference type="Gene3D" id="1.20.5.780">
    <property type="entry name" value="Single helix bin"/>
    <property type="match status" value="1"/>
</dbReference>
<evidence type="ECO:0000256" key="5">
    <source>
        <dbReference type="ARBA" id="ARBA00023163"/>
    </source>
</evidence>
<dbReference type="GO" id="GO:0006355">
    <property type="term" value="P:regulation of DNA-templated transcription"/>
    <property type="evidence" value="ECO:0007669"/>
    <property type="project" value="InterPro"/>
</dbReference>
<dbReference type="InterPro" id="IPR014795">
    <property type="entry name" value="TacA_1-like"/>
</dbReference>
<keyword evidence="3" id="KW-0805">Transcription regulation</keyword>
<evidence type="ECO:0000256" key="1">
    <source>
        <dbReference type="ARBA" id="ARBA00022491"/>
    </source>
</evidence>
<name>A0A380TL36_9ZZZZ</name>
<dbReference type="PANTHER" id="PTHR35401:SF1">
    <property type="entry name" value="CYTOPLASMIC PROTEIN"/>
    <property type="match status" value="1"/>
</dbReference>
<dbReference type="EMBL" id="UIDG01000620">
    <property type="protein sequence ID" value="SUS08423.1"/>
    <property type="molecule type" value="Genomic_DNA"/>
</dbReference>